<sequence length="106" mass="11407">MAVANNKSESTKDADLNKQIEELRSDIASITELLAKRGSEDVINLQDRARGAAKTAVEKAQEKLTDLNDDAGRAEARMMLEIRKKPLAAVGLAAGVGFLAALMVRK</sequence>
<keyword evidence="4" id="KW-1185">Reference proteome</keyword>
<proteinExistence type="predicted"/>
<name>A0A1I5ETK2_9HYPH</name>
<evidence type="ECO:0000256" key="1">
    <source>
        <dbReference type="SAM" id="Coils"/>
    </source>
</evidence>
<gene>
    <name evidence="3" type="ORF">SAMN04488056_103340</name>
</gene>
<keyword evidence="1" id="KW-0175">Coiled coil</keyword>
<keyword evidence="2" id="KW-0812">Transmembrane</keyword>
<dbReference type="AlphaFoldDB" id="A0A1I5ETK2"/>
<dbReference type="Proteomes" id="UP000199236">
    <property type="component" value="Unassembled WGS sequence"/>
</dbReference>
<dbReference type="STRING" id="655353.SAMN04488056_103340"/>
<keyword evidence="2" id="KW-0472">Membrane</keyword>
<dbReference type="RefSeq" id="WP_090071048.1">
    <property type="nucleotide sequence ID" value="NZ_FOVR01000003.1"/>
</dbReference>
<feature type="transmembrane region" description="Helical" evidence="2">
    <location>
        <begin position="87"/>
        <end position="104"/>
    </location>
</feature>
<evidence type="ECO:0008006" key="5">
    <source>
        <dbReference type="Google" id="ProtNLM"/>
    </source>
</evidence>
<reference evidence="3 4" key="1">
    <citation type="submission" date="2016-10" db="EMBL/GenBank/DDBJ databases">
        <authorList>
            <person name="de Groot N.N."/>
        </authorList>
    </citation>
    <scope>NUCLEOTIDE SEQUENCE [LARGE SCALE GENOMIC DNA]</scope>
    <source>
        <strain evidence="3 4">CGMCC 1.9157</strain>
    </source>
</reference>
<protein>
    <recommendedName>
        <fullName evidence="5">Membrane-anchored ribosome-binding protein, inhibits growth in stationary phase, ElaB/YqjD/DUF883 family</fullName>
    </recommendedName>
</protein>
<dbReference type="EMBL" id="FOVR01000003">
    <property type="protein sequence ID" value="SFO14777.1"/>
    <property type="molecule type" value="Genomic_DNA"/>
</dbReference>
<evidence type="ECO:0000256" key="2">
    <source>
        <dbReference type="SAM" id="Phobius"/>
    </source>
</evidence>
<dbReference type="OrthoDB" id="8452115at2"/>
<accession>A0A1I5ETK2</accession>
<evidence type="ECO:0000313" key="4">
    <source>
        <dbReference type="Proteomes" id="UP000199236"/>
    </source>
</evidence>
<evidence type="ECO:0000313" key="3">
    <source>
        <dbReference type="EMBL" id="SFO14777.1"/>
    </source>
</evidence>
<organism evidence="3 4">
    <name type="scientific">Cohaesibacter marisflavi</name>
    <dbReference type="NCBI Taxonomy" id="655353"/>
    <lineage>
        <taxon>Bacteria</taxon>
        <taxon>Pseudomonadati</taxon>
        <taxon>Pseudomonadota</taxon>
        <taxon>Alphaproteobacteria</taxon>
        <taxon>Hyphomicrobiales</taxon>
        <taxon>Cohaesibacteraceae</taxon>
    </lineage>
</organism>
<keyword evidence="2" id="KW-1133">Transmembrane helix</keyword>
<feature type="coiled-coil region" evidence="1">
    <location>
        <begin position="13"/>
        <end position="77"/>
    </location>
</feature>